<dbReference type="AlphaFoldDB" id="Q3M6J9"/>
<gene>
    <name evidence="5" type="primary">msrA</name>
    <name evidence="7" type="ordered locus">Ava_3782</name>
</gene>
<evidence type="ECO:0000256" key="2">
    <source>
        <dbReference type="ARBA" id="ARBA00023002"/>
    </source>
</evidence>
<evidence type="ECO:0000259" key="6">
    <source>
        <dbReference type="Pfam" id="PF01625"/>
    </source>
</evidence>
<comment type="catalytic activity">
    <reaction evidence="4 5">
        <text>[thioredoxin]-disulfide + L-methionine + H2O = L-methionine (S)-S-oxide + [thioredoxin]-dithiol</text>
        <dbReference type="Rhea" id="RHEA:19993"/>
        <dbReference type="Rhea" id="RHEA-COMP:10698"/>
        <dbReference type="Rhea" id="RHEA-COMP:10700"/>
        <dbReference type="ChEBI" id="CHEBI:15377"/>
        <dbReference type="ChEBI" id="CHEBI:29950"/>
        <dbReference type="ChEBI" id="CHEBI:50058"/>
        <dbReference type="ChEBI" id="CHEBI:57844"/>
        <dbReference type="ChEBI" id="CHEBI:58772"/>
        <dbReference type="EC" id="1.8.4.11"/>
    </reaction>
</comment>
<dbReference type="NCBIfam" id="TIGR00401">
    <property type="entry name" value="msrA"/>
    <property type="match status" value="1"/>
</dbReference>
<evidence type="ECO:0000256" key="5">
    <source>
        <dbReference type="HAMAP-Rule" id="MF_01401"/>
    </source>
</evidence>
<dbReference type="GO" id="GO:0008113">
    <property type="term" value="F:peptide-methionine (S)-S-oxide reductase activity"/>
    <property type="evidence" value="ECO:0007669"/>
    <property type="project" value="UniProtKB-UniRule"/>
</dbReference>
<dbReference type="PANTHER" id="PTHR43774">
    <property type="entry name" value="PEPTIDE METHIONINE SULFOXIDE REDUCTASE"/>
    <property type="match status" value="1"/>
</dbReference>
<dbReference type="eggNOG" id="COG0225">
    <property type="taxonomic scope" value="Bacteria"/>
</dbReference>
<dbReference type="Gene3D" id="3.30.1060.10">
    <property type="entry name" value="Peptide methionine sulphoxide reductase MsrA"/>
    <property type="match status" value="1"/>
</dbReference>
<comment type="function">
    <text evidence="5">Has an important function as a repair enzyme for proteins that have been inactivated by oxidation. Catalyzes the reversible oxidation-reduction of methionine sulfoxide in proteins to methionine.</text>
</comment>
<proteinExistence type="inferred from homology"/>
<feature type="active site" evidence="5">
    <location>
        <position position="23"/>
    </location>
</feature>
<evidence type="ECO:0000313" key="7">
    <source>
        <dbReference type="EMBL" id="ABA23387.1"/>
    </source>
</evidence>
<dbReference type="InterPro" id="IPR002569">
    <property type="entry name" value="Met_Sox_Rdtase_MsrA_dom"/>
</dbReference>
<reference evidence="8" key="1">
    <citation type="journal article" date="2014" name="Stand. Genomic Sci.">
        <title>Complete genome sequence of Anabaena variabilis ATCC 29413.</title>
        <authorList>
            <person name="Thiel T."/>
            <person name="Pratte B.S."/>
            <person name="Zhong J."/>
            <person name="Goodwin L."/>
            <person name="Copeland A."/>
            <person name="Lucas S."/>
            <person name="Han C."/>
            <person name="Pitluck S."/>
            <person name="Land M.L."/>
            <person name="Kyrpides N.C."/>
            <person name="Woyke T."/>
        </authorList>
    </citation>
    <scope>NUCLEOTIDE SEQUENCE [LARGE SCALE GENOMIC DNA]</scope>
    <source>
        <strain evidence="8">ATCC 29413 / PCC 7937</strain>
    </source>
</reference>
<dbReference type="GO" id="GO:0033744">
    <property type="term" value="F:L-methionine:thioredoxin-disulfide S-oxidoreductase activity"/>
    <property type="evidence" value="ECO:0007669"/>
    <property type="project" value="RHEA"/>
</dbReference>
<dbReference type="STRING" id="240292.Ava_3782"/>
<comment type="similarity">
    <text evidence="1 5">Belongs to the MsrA Met sulfoxide reductase family.</text>
</comment>
<evidence type="ECO:0000256" key="1">
    <source>
        <dbReference type="ARBA" id="ARBA00005591"/>
    </source>
</evidence>
<dbReference type="KEGG" id="ava:Ava_3782"/>
<dbReference type="HOGENOM" id="CLU_031040_10_2_3"/>
<sequence length="165" mass="18872">MKMELKSGSTETPMEKATFGAGCFWGVEAAFRQVKGVVSTSVGYMGGHFPNPCYLDVLSRITGHAEVVQIEYDPQLVSYEDLLAVFWDIHDPTTLNRQGPDKGEQYRSVIFFHNEQQAEAARQSKAKLQVSGRFERDIVTEIKHKSEYYLATEEHQQYFEKQAKR</sequence>
<keyword evidence="2 5" id="KW-0560">Oxidoreductase</keyword>
<dbReference type="EC" id="1.8.4.11" evidence="5"/>
<organism evidence="7 8">
    <name type="scientific">Trichormus variabilis (strain ATCC 29413 / PCC 7937)</name>
    <name type="common">Anabaena variabilis</name>
    <dbReference type="NCBI Taxonomy" id="240292"/>
    <lineage>
        <taxon>Bacteria</taxon>
        <taxon>Bacillati</taxon>
        <taxon>Cyanobacteriota</taxon>
        <taxon>Cyanophyceae</taxon>
        <taxon>Nostocales</taxon>
        <taxon>Nostocaceae</taxon>
        <taxon>Trichormus</taxon>
    </lineage>
</organism>
<dbReference type="InterPro" id="IPR036509">
    <property type="entry name" value="Met_Sox_Rdtase_MsrA_sf"/>
</dbReference>
<protein>
    <recommendedName>
        <fullName evidence="5">Peptide methionine sulfoxide reductase MsrA</fullName>
        <shortName evidence="5">Protein-methionine-S-oxide reductase</shortName>
        <ecNumber evidence="5">1.8.4.11</ecNumber>
    </recommendedName>
    <alternativeName>
        <fullName evidence="5">Peptide-methionine (S)-S-oxide reductase</fullName>
        <shortName evidence="5">Peptide Met(O) reductase</shortName>
    </alternativeName>
</protein>
<dbReference type="EMBL" id="CP000117">
    <property type="protein sequence ID" value="ABA23387.1"/>
    <property type="molecule type" value="Genomic_DNA"/>
</dbReference>
<dbReference type="Pfam" id="PF01625">
    <property type="entry name" value="PMSR"/>
    <property type="match status" value="1"/>
</dbReference>
<dbReference type="Proteomes" id="UP000002533">
    <property type="component" value="Chromosome"/>
</dbReference>
<evidence type="ECO:0000256" key="3">
    <source>
        <dbReference type="ARBA" id="ARBA00047806"/>
    </source>
</evidence>
<name>Q3M6J9_TRIV2</name>
<dbReference type="SUPFAM" id="SSF55068">
    <property type="entry name" value="Peptide methionine sulfoxide reductase"/>
    <property type="match status" value="1"/>
</dbReference>
<dbReference type="HAMAP" id="MF_01401">
    <property type="entry name" value="MsrA"/>
    <property type="match status" value="1"/>
</dbReference>
<dbReference type="PANTHER" id="PTHR43774:SF1">
    <property type="entry name" value="PEPTIDE METHIONINE SULFOXIDE REDUCTASE MSRA 2"/>
    <property type="match status" value="1"/>
</dbReference>
<evidence type="ECO:0000256" key="4">
    <source>
        <dbReference type="ARBA" id="ARBA00048782"/>
    </source>
</evidence>
<evidence type="ECO:0000313" key="8">
    <source>
        <dbReference type="Proteomes" id="UP000002533"/>
    </source>
</evidence>
<comment type="catalytic activity">
    <reaction evidence="3 5">
        <text>L-methionyl-[protein] + [thioredoxin]-disulfide + H2O = L-methionyl-(S)-S-oxide-[protein] + [thioredoxin]-dithiol</text>
        <dbReference type="Rhea" id="RHEA:14217"/>
        <dbReference type="Rhea" id="RHEA-COMP:10698"/>
        <dbReference type="Rhea" id="RHEA-COMP:10700"/>
        <dbReference type="Rhea" id="RHEA-COMP:12313"/>
        <dbReference type="Rhea" id="RHEA-COMP:12315"/>
        <dbReference type="ChEBI" id="CHEBI:15377"/>
        <dbReference type="ChEBI" id="CHEBI:16044"/>
        <dbReference type="ChEBI" id="CHEBI:29950"/>
        <dbReference type="ChEBI" id="CHEBI:44120"/>
        <dbReference type="ChEBI" id="CHEBI:50058"/>
        <dbReference type="EC" id="1.8.4.11"/>
    </reaction>
</comment>
<feature type="domain" description="Peptide methionine sulphoxide reductase MsrA" evidence="6">
    <location>
        <begin position="16"/>
        <end position="164"/>
    </location>
</feature>
<accession>Q3M6J9</accession>